<protein>
    <submittedName>
        <fullName evidence="2">Uncharacterized protein</fullName>
    </submittedName>
</protein>
<dbReference type="AlphaFoldDB" id="A0A165HIS4"/>
<keyword evidence="1" id="KW-1133">Transmembrane helix</keyword>
<gene>
    <name evidence="2" type="ORF">EXIGLDRAFT_84902</name>
</gene>
<proteinExistence type="predicted"/>
<accession>A0A165HIS4</accession>
<keyword evidence="1" id="KW-0472">Membrane</keyword>
<dbReference type="EMBL" id="KV426016">
    <property type="protein sequence ID" value="KZV92033.1"/>
    <property type="molecule type" value="Genomic_DNA"/>
</dbReference>
<evidence type="ECO:0000313" key="2">
    <source>
        <dbReference type="EMBL" id="KZV92033.1"/>
    </source>
</evidence>
<keyword evidence="3" id="KW-1185">Reference proteome</keyword>
<dbReference type="Proteomes" id="UP000077266">
    <property type="component" value="Unassembled WGS sequence"/>
</dbReference>
<feature type="transmembrane region" description="Helical" evidence="1">
    <location>
        <begin position="30"/>
        <end position="54"/>
    </location>
</feature>
<reference evidence="2 3" key="1">
    <citation type="journal article" date="2016" name="Mol. Biol. Evol.">
        <title>Comparative Genomics of Early-Diverging Mushroom-Forming Fungi Provides Insights into the Origins of Lignocellulose Decay Capabilities.</title>
        <authorList>
            <person name="Nagy L.G."/>
            <person name="Riley R."/>
            <person name="Tritt A."/>
            <person name="Adam C."/>
            <person name="Daum C."/>
            <person name="Floudas D."/>
            <person name="Sun H."/>
            <person name="Yadav J.S."/>
            <person name="Pangilinan J."/>
            <person name="Larsson K.H."/>
            <person name="Matsuura K."/>
            <person name="Barry K."/>
            <person name="Labutti K."/>
            <person name="Kuo R."/>
            <person name="Ohm R.A."/>
            <person name="Bhattacharya S.S."/>
            <person name="Shirouzu T."/>
            <person name="Yoshinaga Y."/>
            <person name="Martin F.M."/>
            <person name="Grigoriev I.V."/>
            <person name="Hibbett D.S."/>
        </authorList>
    </citation>
    <scope>NUCLEOTIDE SEQUENCE [LARGE SCALE GENOMIC DNA]</scope>
    <source>
        <strain evidence="2 3">HHB12029</strain>
    </source>
</reference>
<name>A0A165HIS4_EXIGL</name>
<keyword evidence="1" id="KW-0812">Transmembrane</keyword>
<evidence type="ECO:0000313" key="3">
    <source>
        <dbReference type="Proteomes" id="UP000077266"/>
    </source>
</evidence>
<dbReference type="InParanoid" id="A0A165HIS4"/>
<sequence length="152" mass="16825">MIMFKVIDHYAFYLMKSRCSRHPTLRAPSLASSAAMMAFLVLVAAFTFVTYPTIRHLSDNRIRATRCHRSRFHDGVRLAANANPVVVAACSPAAPASVAACLVARQRCNLIRLACLAETPSLCYHPVHDLHGDLLRIFPSIPALALLLRMQL</sequence>
<evidence type="ECO:0000256" key="1">
    <source>
        <dbReference type="SAM" id="Phobius"/>
    </source>
</evidence>
<organism evidence="2 3">
    <name type="scientific">Exidia glandulosa HHB12029</name>
    <dbReference type="NCBI Taxonomy" id="1314781"/>
    <lineage>
        <taxon>Eukaryota</taxon>
        <taxon>Fungi</taxon>
        <taxon>Dikarya</taxon>
        <taxon>Basidiomycota</taxon>
        <taxon>Agaricomycotina</taxon>
        <taxon>Agaricomycetes</taxon>
        <taxon>Auriculariales</taxon>
        <taxon>Exidiaceae</taxon>
        <taxon>Exidia</taxon>
    </lineage>
</organism>